<feature type="compositionally biased region" description="Polar residues" evidence="2">
    <location>
        <begin position="207"/>
        <end position="220"/>
    </location>
</feature>
<keyword evidence="7" id="KW-1185">Reference proteome</keyword>
<organism evidence="6 7">
    <name type="scientific">Winkia neuii</name>
    <dbReference type="NCBI Taxonomy" id="33007"/>
    <lineage>
        <taxon>Bacteria</taxon>
        <taxon>Bacillati</taxon>
        <taxon>Actinomycetota</taxon>
        <taxon>Actinomycetes</taxon>
        <taxon>Actinomycetales</taxon>
        <taxon>Actinomycetaceae</taxon>
        <taxon>Winkia</taxon>
    </lineage>
</organism>
<dbReference type="STRING" id="33007.HMPREF3198_00164"/>
<evidence type="ECO:0000256" key="4">
    <source>
        <dbReference type="SAM" id="SignalP"/>
    </source>
</evidence>
<evidence type="ECO:0000256" key="2">
    <source>
        <dbReference type="SAM" id="MobiDB-lite"/>
    </source>
</evidence>
<feature type="chain" id="PRO_5014629255" evidence="4">
    <location>
        <begin position="31"/>
        <end position="663"/>
    </location>
</feature>
<protein>
    <submittedName>
        <fullName evidence="6">TPM domain-containing protein</fullName>
    </submittedName>
</protein>
<dbReference type="InterPro" id="IPR007621">
    <property type="entry name" value="TPM_dom"/>
</dbReference>
<dbReference type="AlphaFoldDB" id="A0A2I1IMA9"/>
<keyword evidence="3" id="KW-0812">Transmembrane</keyword>
<feature type="signal peptide" evidence="4">
    <location>
        <begin position="1"/>
        <end position="30"/>
    </location>
</feature>
<evidence type="ECO:0000256" key="1">
    <source>
        <dbReference type="SAM" id="Coils"/>
    </source>
</evidence>
<dbReference type="Gene3D" id="3.10.310.50">
    <property type="match status" value="1"/>
</dbReference>
<evidence type="ECO:0000259" key="5">
    <source>
        <dbReference type="Pfam" id="PF04536"/>
    </source>
</evidence>
<dbReference type="Proteomes" id="UP000235122">
    <property type="component" value="Unassembled WGS sequence"/>
</dbReference>
<dbReference type="Pfam" id="PF04536">
    <property type="entry name" value="TPM_phosphatase"/>
    <property type="match status" value="1"/>
</dbReference>
<sequence>MTRFSFVRKAGAVLAATAAVVFALPAPTLAEDPYSIEDMISDRAQVMDSGQLAKAREAAKQTRSSKAGNFNAVYVNDFSGQSTNAWCEQTLRKSSLLGRNVLLVVAVRTHDYGFCYGDQVRLSDSQKEQIDQAAVSALSREDWAGASVAAAEQMTKLTPGNSSGHSSGGGSGIGRLGVGPVLLIGLLVVGFFVWRNRKSSGKPANAPTASGPSDQQIDQTVSKAGSAALEADNAVRAAEEDVQFAKAQFGTTRTDSFQAAYQSASKERDQALGLLKQMNSASDSSQRYSLANQVLEHAQTALQIIQAKRQEFSDLSNDQAQADKGLADAQTRIDESRDSLPAAREELKNLHLSFPGVNLSSIEDNADQAEALLDSAAQTVADGKQAFAADDRAQAVERLHLARRAITQANGLLSGITNARQNLAESNQSLLRAIGSISSDLDDVARENKKRGQSLFEPLVAEAKEAIAFAQSARAGKADPLAAAERIRTAEDALDNVLDPIREQNERDSRKAGIYNDRKQSAQAHISEAESLISPYRGVVDVEVRSLVSQAKNKLENARQLEDSDISTAVALVTEADKDALQAINELRDGGGGQMREAYRAPGIDFGSFLLGGLLSGGHHSNWGSSDWDSSDWGSGGTFGGSFGGGSFGGGGGFGGSFGGGKF</sequence>
<dbReference type="EMBL" id="PKKO01000003">
    <property type="protein sequence ID" value="PKY72243.1"/>
    <property type="molecule type" value="Genomic_DNA"/>
</dbReference>
<feature type="region of interest" description="Disordered" evidence="2">
    <location>
        <begin position="200"/>
        <end position="220"/>
    </location>
</feature>
<evidence type="ECO:0000256" key="3">
    <source>
        <dbReference type="SAM" id="Phobius"/>
    </source>
</evidence>
<feature type="coiled-coil region" evidence="1">
    <location>
        <begin position="326"/>
        <end position="379"/>
    </location>
</feature>
<keyword evidence="3" id="KW-1133">Transmembrane helix</keyword>
<gene>
    <name evidence="6" type="ORF">CYJ19_05170</name>
</gene>
<keyword evidence="4" id="KW-0732">Signal</keyword>
<accession>A0A2I1IMA9</accession>
<evidence type="ECO:0000313" key="7">
    <source>
        <dbReference type="Proteomes" id="UP000235122"/>
    </source>
</evidence>
<feature type="transmembrane region" description="Helical" evidence="3">
    <location>
        <begin position="176"/>
        <end position="194"/>
    </location>
</feature>
<keyword evidence="3" id="KW-0472">Membrane</keyword>
<proteinExistence type="predicted"/>
<keyword evidence="1" id="KW-0175">Coiled coil</keyword>
<name>A0A2I1IMA9_9ACTO</name>
<reference evidence="6 7" key="1">
    <citation type="submission" date="2017-12" db="EMBL/GenBank/DDBJ databases">
        <title>Phylogenetic diversity of female urinary microbiome.</title>
        <authorList>
            <person name="Thomas-White K."/>
            <person name="Wolfe A.J."/>
        </authorList>
    </citation>
    <scope>NUCLEOTIDE SEQUENCE [LARGE SCALE GENOMIC DNA]</scope>
    <source>
        <strain evidence="6 7">UMB0402</strain>
    </source>
</reference>
<feature type="domain" description="TPM" evidence="5">
    <location>
        <begin position="41"/>
        <end position="155"/>
    </location>
</feature>
<comment type="caution">
    <text evidence="6">The sequence shown here is derived from an EMBL/GenBank/DDBJ whole genome shotgun (WGS) entry which is preliminary data.</text>
</comment>
<evidence type="ECO:0000313" key="6">
    <source>
        <dbReference type="EMBL" id="PKY72243.1"/>
    </source>
</evidence>
<dbReference type="RefSeq" id="WP_070454331.1">
    <property type="nucleotide sequence ID" value="NZ_JASOXK010000005.1"/>
</dbReference>